<evidence type="ECO:0000256" key="1">
    <source>
        <dbReference type="SAM" id="MobiDB-lite"/>
    </source>
</evidence>
<dbReference type="AlphaFoldDB" id="A0AB39RQY4"/>
<dbReference type="Pfam" id="PF16259">
    <property type="entry name" value="DUF4913"/>
    <property type="match status" value="1"/>
</dbReference>
<reference evidence="2" key="1">
    <citation type="submission" date="2024-07" db="EMBL/GenBank/DDBJ databases">
        <authorList>
            <person name="Yu S.T."/>
        </authorList>
    </citation>
    <scope>NUCLEOTIDE SEQUENCE</scope>
    <source>
        <strain evidence="2">R41</strain>
    </source>
</reference>
<evidence type="ECO:0000313" key="2">
    <source>
        <dbReference type="EMBL" id="XDQ55309.1"/>
    </source>
</evidence>
<accession>A0AB39RQY4</accession>
<sequence>MTTTAAEQQVQEGPAAPPFILYLDGAEYAEEMRQLAVWVADLLLPVYGREVTSQQPWCPRWWEHLEAVARLHGLWLAWQEHTDPAAGASGPAVWHRDHLGPVLSELRSPTGPFAGCKAGGHRAKQAPTTEAYAVPEASRADTPPEPDPYDRNLW</sequence>
<feature type="region of interest" description="Disordered" evidence="1">
    <location>
        <begin position="117"/>
        <end position="154"/>
    </location>
</feature>
<dbReference type="RefSeq" id="WP_369248487.1">
    <property type="nucleotide sequence ID" value="NZ_CP163443.1"/>
</dbReference>
<name>A0AB39RQY4_9ACTN</name>
<dbReference type="EMBL" id="CP163443">
    <property type="protein sequence ID" value="XDQ55309.1"/>
    <property type="molecule type" value="Genomic_DNA"/>
</dbReference>
<proteinExistence type="predicted"/>
<dbReference type="InterPro" id="IPR032584">
    <property type="entry name" value="DUF4913"/>
</dbReference>
<organism evidence="2">
    <name type="scientific">Streptomyces sp. R41</name>
    <dbReference type="NCBI Taxonomy" id="3238632"/>
    <lineage>
        <taxon>Bacteria</taxon>
        <taxon>Bacillati</taxon>
        <taxon>Actinomycetota</taxon>
        <taxon>Actinomycetes</taxon>
        <taxon>Kitasatosporales</taxon>
        <taxon>Streptomycetaceae</taxon>
        <taxon>Streptomyces</taxon>
    </lineage>
</organism>
<protein>
    <submittedName>
        <fullName evidence="2">DUF4913 domain-containing protein</fullName>
    </submittedName>
</protein>
<gene>
    <name evidence="2" type="ORF">AB5J53_28440</name>
</gene>